<dbReference type="Pfam" id="PF04434">
    <property type="entry name" value="SWIM"/>
    <property type="match status" value="1"/>
</dbReference>
<evidence type="ECO:0000256" key="1">
    <source>
        <dbReference type="PROSITE-ProRule" id="PRU00325"/>
    </source>
</evidence>
<dbReference type="InterPro" id="IPR007527">
    <property type="entry name" value="Znf_SWIM"/>
</dbReference>
<reference evidence="3 4" key="1">
    <citation type="journal article" date="2018" name="Sci. Rep.">
        <title>Genomic signatures of local adaptation to the degree of environmental predictability in rotifers.</title>
        <authorList>
            <person name="Franch-Gras L."/>
            <person name="Hahn C."/>
            <person name="Garcia-Roger E.M."/>
            <person name="Carmona M.J."/>
            <person name="Serra M."/>
            <person name="Gomez A."/>
        </authorList>
    </citation>
    <scope>NUCLEOTIDE SEQUENCE [LARGE SCALE GENOMIC DNA]</scope>
    <source>
        <strain evidence="3">HYR1</strain>
    </source>
</reference>
<organism evidence="3 4">
    <name type="scientific">Brachionus plicatilis</name>
    <name type="common">Marine rotifer</name>
    <name type="synonym">Brachionus muelleri</name>
    <dbReference type="NCBI Taxonomy" id="10195"/>
    <lineage>
        <taxon>Eukaryota</taxon>
        <taxon>Metazoa</taxon>
        <taxon>Spiralia</taxon>
        <taxon>Gnathifera</taxon>
        <taxon>Rotifera</taxon>
        <taxon>Eurotatoria</taxon>
        <taxon>Monogononta</taxon>
        <taxon>Pseudotrocha</taxon>
        <taxon>Ploima</taxon>
        <taxon>Brachionidae</taxon>
        <taxon>Brachionus</taxon>
    </lineage>
</organism>
<keyword evidence="4" id="KW-1185">Reference proteome</keyword>
<proteinExistence type="predicted"/>
<gene>
    <name evidence="3" type="ORF">BpHYR1_044554</name>
</gene>
<sequence length="97" mass="10942">MLHISFDSSLRRCCSFSNLVTILTTSSVCSCPDKDKNLICKHVIGVIYRLKLCEFPGLDLNLEAKNKQGRRKLATHALAKLDYQNITPNSCILPQIY</sequence>
<comment type="caution">
    <text evidence="3">The sequence shown here is derived from an EMBL/GenBank/DDBJ whole genome shotgun (WGS) entry which is preliminary data.</text>
</comment>
<dbReference type="GO" id="GO:0008270">
    <property type="term" value="F:zinc ion binding"/>
    <property type="evidence" value="ECO:0007669"/>
    <property type="project" value="UniProtKB-KW"/>
</dbReference>
<dbReference type="PROSITE" id="PS50966">
    <property type="entry name" value="ZF_SWIM"/>
    <property type="match status" value="1"/>
</dbReference>
<evidence type="ECO:0000313" key="3">
    <source>
        <dbReference type="EMBL" id="RNA17298.1"/>
    </source>
</evidence>
<keyword evidence="1" id="KW-0863">Zinc-finger</keyword>
<dbReference type="EMBL" id="REGN01004476">
    <property type="protein sequence ID" value="RNA17298.1"/>
    <property type="molecule type" value="Genomic_DNA"/>
</dbReference>
<feature type="domain" description="SWIM-type" evidence="2">
    <location>
        <begin position="20"/>
        <end position="51"/>
    </location>
</feature>
<evidence type="ECO:0000313" key="4">
    <source>
        <dbReference type="Proteomes" id="UP000276133"/>
    </source>
</evidence>
<keyword evidence="1" id="KW-0479">Metal-binding</keyword>
<evidence type="ECO:0000259" key="2">
    <source>
        <dbReference type="PROSITE" id="PS50966"/>
    </source>
</evidence>
<keyword evidence="1" id="KW-0862">Zinc</keyword>
<dbReference type="Proteomes" id="UP000276133">
    <property type="component" value="Unassembled WGS sequence"/>
</dbReference>
<protein>
    <recommendedName>
        <fullName evidence="2">SWIM-type domain-containing protein</fullName>
    </recommendedName>
</protein>
<dbReference type="AlphaFoldDB" id="A0A3M7R208"/>
<name>A0A3M7R208_BRAPC</name>
<accession>A0A3M7R208</accession>